<evidence type="ECO:0000256" key="2">
    <source>
        <dbReference type="ARBA" id="ARBA00022448"/>
    </source>
</evidence>
<evidence type="ECO:0000256" key="4">
    <source>
        <dbReference type="ARBA" id="ARBA00022617"/>
    </source>
</evidence>
<accession>A0A7Y4GW20</accession>
<feature type="binding site" description="covalent" evidence="12">
    <location>
        <position position="60"/>
    </location>
    <ligand>
        <name>heme c</name>
        <dbReference type="ChEBI" id="CHEBI:61717"/>
        <label>1</label>
    </ligand>
</feature>
<evidence type="ECO:0000256" key="3">
    <source>
        <dbReference type="ARBA" id="ARBA00022475"/>
    </source>
</evidence>
<evidence type="ECO:0000256" key="8">
    <source>
        <dbReference type="ARBA" id="ARBA00022737"/>
    </source>
</evidence>
<keyword evidence="11" id="KW-0472">Membrane</keyword>
<dbReference type="Pfam" id="PF00034">
    <property type="entry name" value="Cytochrom_C"/>
    <property type="match status" value="2"/>
</dbReference>
<dbReference type="GO" id="GO:0009055">
    <property type="term" value="F:electron transfer activity"/>
    <property type="evidence" value="ECO:0007669"/>
    <property type="project" value="InterPro"/>
</dbReference>
<dbReference type="InterPro" id="IPR036909">
    <property type="entry name" value="Cyt_c-like_dom_sf"/>
</dbReference>
<keyword evidence="2" id="KW-0813">Transport</keyword>
<comment type="subcellular location">
    <subcellularLocation>
        <location evidence="1">Cell membrane</location>
    </subcellularLocation>
</comment>
<protein>
    <submittedName>
        <fullName evidence="16">C-type cytochrome</fullName>
    </submittedName>
</protein>
<keyword evidence="6 13" id="KW-0479">Metal-binding</keyword>
<evidence type="ECO:0000256" key="11">
    <source>
        <dbReference type="ARBA" id="ARBA00023136"/>
    </source>
</evidence>
<dbReference type="PROSITE" id="PS51007">
    <property type="entry name" value="CYTC"/>
    <property type="match status" value="3"/>
</dbReference>
<dbReference type="PANTHER" id="PTHR35008">
    <property type="entry name" value="BLL4482 PROTEIN-RELATED"/>
    <property type="match status" value="1"/>
</dbReference>
<feature type="binding site" description="axial binding residue" evidence="13">
    <location>
        <position position="330"/>
    </location>
    <ligand>
        <name>heme c</name>
        <dbReference type="ChEBI" id="CHEBI:61717"/>
        <label>3</label>
    </ligand>
    <ligandPart>
        <name>Fe</name>
        <dbReference type="ChEBI" id="CHEBI:18248"/>
    </ligandPart>
</feature>
<evidence type="ECO:0000259" key="15">
    <source>
        <dbReference type="PROSITE" id="PS51007"/>
    </source>
</evidence>
<feature type="binding site" description="covalent" evidence="12">
    <location>
        <position position="206"/>
    </location>
    <ligand>
        <name>heme c</name>
        <dbReference type="ChEBI" id="CHEBI:61717"/>
        <label>2</label>
    </ligand>
</feature>
<keyword evidence="5" id="KW-0679">Respiratory chain</keyword>
<feature type="chain" id="PRO_5030712007" evidence="14">
    <location>
        <begin position="28"/>
        <end position="421"/>
    </location>
</feature>
<dbReference type="Proteomes" id="UP000544122">
    <property type="component" value="Unassembled WGS sequence"/>
</dbReference>
<evidence type="ECO:0000256" key="13">
    <source>
        <dbReference type="PIRSR" id="PIRSR000018-51"/>
    </source>
</evidence>
<evidence type="ECO:0000256" key="14">
    <source>
        <dbReference type="SAM" id="SignalP"/>
    </source>
</evidence>
<name>A0A7Y4GW20_9BRAD</name>
<organism evidence="16 17">
    <name type="scientific">Bradyrhizobium australiense</name>
    <dbReference type="NCBI Taxonomy" id="2721161"/>
    <lineage>
        <taxon>Bacteria</taxon>
        <taxon>Pseudomonadati</taxon>
        <taxon>Pseudomonadota</taxon>
        <taxon>Alphaproteobacteria</taxon>
        <taxon>Hyphomicrobiales</taxon>
        <taxon>Nitrobacteraceae</taxon>
        <taxon>Bradyrhizobium</taxon>
    </lineage>
</organism>
<feature type="signal peptide" evidence="14">
    <location>
        <begin position="1"/>
        <end position="27"/>
    </location>
</feature>
<evidence type="ECO:0000256" key="6">
    <source>
        <dbReference type="ARBA" id="ARBA00022723"/>
    </source>
</evidence>
<feature type="domain" description="Cytochrome c" evidence="15">
    <location>
        <begin position="46"/>
        <end position="149"/>
    </location>
</feature>
<feature type="binding site" description="covalent" evidence="12">
    <location>
        <position position="326"/>
    </location>
    <ligand>
        <name>heme c</name>
        <dbReference type="ChEBI" id="CHEBI:61717"/>
        <label>3</label>
    </ligand>
</feature>
<proteinExistence type="predicted"/>
<evidence type="ECO:0000256" key="10">
    <source>
        <dbReference type="ARBA" id="ARBA00023004"/>
    </source>
</evidence>
<dbReference type="RefSeq" id="WP_171582160.1">
    <property type="nucleotide sequence ID" value="NZ_JAAVLX010000008.1"/>
</dbReference>
<keyword evidence="8" id="KW-0677">Repeat</keyword>
<dbReference type="GO" id="GO:0005506">
    <property type="term" value="F:iron ion binding"/>
    <property type="evidence" value="ECO:0007669"/>
    <property type="project" value="InterPro"/>
</dbReference>
<keyword evidence="4 12" id="KW-0349">Heme</keyword>
<feature type="binding site" description="covalent" evidence="12">
    <location>
        <position position="329"/>
    </location>
    <ligand>
        <name>heme c</name>
        <dbReference type="ChEBI" id="CHEBI:61717"/>
        <label>3</label>
    </ligand>
</feature>
<comment type="caution">
    <text evidence="16">The sequence shown here is derived from an EMBL/GenBank/DDBJ whole genome shotgun (WGS) entry which is preliminary data.</text>
</comment>
<comment type="cofactor">
    <cofactor evidence="12">
        <name>heme c</name>
        <dbReference type="ChEBI" id="CHEBI:61717"/>
    </cofactor>
    <text evidence="12">Binds 3 heme c groups covalently per subunit.</text>
</comment>
<dbReference type="SUPFAM" id="SSF46626">
    <property type="entry name" value="Cytochrome c"/>
    <property type="match status" value="3"/>
</dbReference>
<dbReference type="GO" id="GO:0005886">
    <property type="term" value="C:plasma membrane"/>
    <property type="evidence" value="ECO:0007669"/>
    <property type="project" value="UniProtKB-SubCell"/>
</dbReference>
<dbReference type="GO" id="GO:0016614">
    <property type="term" value="F:oxidoreductase activity, acting on CH-OH group of donors"/>
    <property type="evidence" value="ECO:0007669"/>
    <property type="project" value="InterPro"/>
</dbReference>
<sequence length="421" mass="45425">MVQGPRRITRTILAGVLAGALLCTAFAVGEDRAQSSEQLKPEPTPDDIARGKALTNAGDCASCHTADPAKPFAGGKRIDTPFGGIYAPNLTPDRETGLGAWSDDDFYRALRFGVARDGSRYYPAFPYANFTKLTRQDILAIRAYLATLTPTRSKTPAPELRWPFNHRFVMRGWNWLFFKPGILMPDQAKSAEWNRGRYLVEGVAHCGACHTPKNFFGADKRGQAYGGGRVAGMFAPRLDAAERSGLKSWSLEDIAEYLQSGRNAKSNAGELMSEVVINSTSKMSDADVRAIAIYLKDLPAGAPEPKVTPPSPSQMAAGEKLYNGACLACHEKDGSGAPRIYPPLPGNANLQSADAMSTLRVILDGAETVTTPRVPNKGSMPAYAAKMTDQEIADVTNYIRNAWGNAAPLVTAAEVAKARRK</sequence>
<dbReference type="InterPro" id="IPR014353">
    <property type="entry name" value="Membr-bd_ADH_cyt_c"/>
</dbReference>
<evidence type="ECO:0000256" key="5">
    <source>
        <dbReference type="ARBA" id="ARBA00022660"/>
    </source>
</evidence>
<feature type="binding site" description="covalent" evidence="12">
    <location>
        <position position="209"/>
    </location>
    <ligand>
        <name>heme c</name>
        <dbReference type="ChEBI" id="CHEBI:61717"/>
        <label>2</label>
    </ligand>
</feature>
<evidence type="ECO:0000313" key="17">
    <source>
        <dbReference type="Proteomes" id="UP000544122"/>
    </source>
</evidence>
<dbReference type="InterPro" id="IPR051459">
    <property type="entry name" value="Cytochrome_c-type_DH"/>
</dbReference>
<feature type="binding site" description="axial binding residue" evidence="13">
    <location>
        <position position="64"/>
    </location>
    <ligand>
        <name>heme c</name>
        <dbReference type="ChEBI" id="CHEBI:61717"/>
        <label>1</label>
    </ligand>
    <ligandPart>
        <name>Fe</name>
        <dbReference type="ChEBI" id="CHEBI:18248"/>
    </ligandPart>
</feature>
<dbReference type="PIRSF" id="PIRSF000018">
    <property type="entry name" value="Mb_ADH_cyt_c"/>
    <property type="match status" value="1"/>
</dbReference>
<evidence type="ECO:0000313" key="16">
    <source>
        <dbReference type="EMBL" id="NOJ42951.1"/>
    </source>
</evidence>
<keyword evidence="3" id="KW-1003">Cell membrane</keyword>
<reference evidence="16 17" key="1">
    <citation type="submission" date="2020-03" db="EMBL/GenBank/DDBJ databases">
        <title>Bradyrhizobium diversity isolated from nodules of Indigofera sp.</title>
        <authorList>
            <person name="Klepa M."/>
            <person name="Helene L."/>
            <person name="Hungria M."/>
        </authorList>
    </citation>
    <scope>NUCLEOTIDE SEQUENCE [LARGE SCALE GENOMIC DNA]</scope>
    <source>
        <strain evidence="16 17">WSM 1791</strain>
    </source>
</reference>
<evidence type="ECO:0000256" key="7">
    <source>
        <dbReference type="ARBA" id="ARBA00022729"/>
    </source>
</evidence>
<keyword evidence="17" id="KW-1185">Reference proteome</keyword>
<dbReference type="EMBL" id="JAAVLX010000008">
    <property type="protein sequence ID" value="NOJ42951.1"/>
    <property type="molecule type" value="Genomic_DNA"/>
</dbReference>
<dbReference type="AlphaFoldDB" id="A0A7Y4GW20"/>
<dbReference type="PANTHER" id="PTHR35008:SF8">
    <property type="entry name" value="ALCOHOL DEHYDROGENASE CYTOCHROME C SUBUNIT"/>
    <property type="match status" value="1"/>
</dbReference>
<keyword evidence="10 13" id="KW-0408">Iron</keyword>
<feature type="binding site" description="axial binding residue" evidence="13">
    <location>
        <position position="210"/>
    </location>
    <ligand>
        <name>heme c</name>
        <dbReference type="ChEBI" id="CHEBI:61717"/>
        <label>2</label>
    </ligand>
    <ligandPart>
        <name>Fe</name>
        <dbReference type="ChEBI" id="CHEBI:18248"/>
    </ligandPart>
</feature>
<evidence type="ECO:0000256" key="9">
    <source>
        <dbReference type="ARBA" id="ARBA00022982"/>
    </source>
</evidence>
<keyword evidence="9" id="KW-0249">Electron transport</keyword>
<feature type="domain" description="Cytochrome c" evidence="15">
    <location>
        <begin position="191"/>
        <end position="299"/>
    </location>
</feature>
<dbReference type="InterPro" id="IPR008168">
    <property type="entry name" value="Cyt_C_IC"/>
</dbReference>
<evidence type="ECO:0000256" key="1">
    <source>
        <dbReference type="ARBA" id="ARBA00004236"/>
    </source>
</evidence>
<dbReference type="InterPro" id="IPR009056">
    <property type="entry name" value="Cyt_c-like_dom"/>
</dbReference>
<dbReference type="GO" id="GO:0020037">
    <property type="term" value="F:heme binding"/>
    <property type="evidence" value="ECO:0007669"/>
    <property type="project" value="InterPro"/>
</dbReference>
<dbReference type="PRINTS" id="PR00605">
    <property type="entry name" value="CYTCHROMECIC"/>
</dbReference>
<dbReference type="Gene3D" id="1.10.760.10">
    <property type="entry name" value="Cytochrome c-like domain"/>
    <property type="match status" value="3"/>
</dbReference>
<keyword evidence="7 14" id="KW-0732">Signal</keyword>
<feature type="binding site" description="covalent" evidence="12">
    <location>
        <position position="63"/>
    </location>
    <ligand>
        <name>heme c</name>
        <dbReference type="ChEBI" id="CHEBI:61717"/>
        <label>1</label>
    </ligand>
</feature>
<evidence type="ECO:0000256" key="12">
    <source>
        <dbReference type="PIRSR" id="PIRSR000018-50"/>
    </source>
</evidence>
<feature type="domain" description="Cytochrome c" evidence="15">
    <location>
        <begin position="313"/>
        <end position="403"/>
    </location>
</feature>
<gene>
    <name evidence="16" type="ORF">HCN58_25795</name>
</gene>